<dbReference type="AlphaFoldDB" id="A0A1G4JWY2"/>
<organism evidence="1 2">
    <name type="scientific">Lachancea meyersii CBS 8951</name>
    <dbReference type="NCBI Taxonomy" id="1266667"/>
    <lineage>
        <taxon>Eukaryota</taxon>
        <taxon>Fungi</taxon>
        <taxon>Dikarya</taxon>
        <taxon>Ascomycota</taxon>
        <taxon>Saccharomycotina</taxon>
        <taxon>Saccharomycetes</taxon>
        <taxon>Saccharomycetales</taxon>
        <taxon>Saccharomycetaceae</taxon>
        <taxon>Lachancea</taxon>
    </lineage>
</organism>
<dbReference type="PANTHER" id="PTHR28110:SF1">
    <property type="entry name" value="TRANSMEMBRANE PROTEIN"/>
    <property type="match status" value="1"/>
</dbReference>
<reference evidence="2" key="1">
    <citation type="submission" date="2016-03" db="EMBL/GenBank/DDBJ databases">
        <authorList>
            <person name="Devillers Hugo."/>
        </authorList>
    </citation>
    <scope>NUCLEOTIDE SEQUENCE [LARGE SCALE GENOMIC DNA]</scope>
</reference>
<sequence>MVKSHLIIVPCHSLWKIDNGLEPGNYGQSFKHWFLAPFQHEGRDHLSFVMHSLLAINELLDDTEHSLLLFSGSCTKKEAGTVSEAQSYFLHARKLLNAVSYGFDLPLAFTSHEDIWKYCVLINKKMKSQSLTVDELFASHISVEEFALDSLDNLLYSLVKFRSLTSNDASRVTISGFGFKKTRFLELHAVAIDYRPSQINYISYEPQPISIDPKELEAYKQNLEHQEMNSALIPFRADWYATKSPLLDKKCQRNPFNLTPDYSLPFTRKENIENDEAFFKSTIEHKMPWSLGAQT</sequence>
<name>A0A1G4JWY2_9SACH</name>
<dbReference type="EMBL" id="LT598477">
    <property type="protein sequence ID" value="SCU95608.1"/>
    <property type="molecule type" value="Genomic_DNA"/>
</dbReference>
<accession>A0A1G4JWY2</accession>
<dbReference type="PANTHER" id="PTHR28110">
    <property type="entry name" value="TRANSMEMBRANE PROTEIN"/>
    <property type="match status" value="1"/>
</dbReference>
<protein>
    <submittedName>
        <fullName evidence="1">LAME_0F12750g1_1</fullName>
    </submittedName>
</protein>
<evidence type="ECO:0000313" key="1">
    <source>
        <dbReference type="EMBL" id="SCU95608.1"/>
    </source>
</evidence>
<dbReference type="InterPro" id="IPR055323">
    <property type="entry name" value="C57A10.07/YOR238W"/>
</dbReference>
<dbReference type="GO" id="GO:0005737">
    <property type="term" value="C:cytoplasm"/>
    <property type="evidence" value="ECO:0007669"/>
    <property type="project" value="TreeGrafter"/>
</dbReference>
<dbReference type="OrthoDB" id="4347at2759"/>
<proteinExistence type="predicted"/>
<keyword evidence="2" id="KW-1185">Reference proteome</keyword>
<gene>
    <name evidence="1" type="ORF">LAME_0F12750G</name>
</gene>
<evidence type="ECO:0000313" key="2">
    <source>
        <dbReference type="Proteomes" id="UP000191144"/>
    </source>
</evidence>
<dbReference type="Proteomes" id="UP000191144">
    <property type="component" value="Chromosome F"/>
</dbReference>